<protein>
    <submittedName>
        <fullName evidence="1">6007_t:CDS:1</fullName>
    </submittedName>
</protein>
<dbReference type="EMBL" id="CAJVPT010029938">
    <property type="protein sequence ID" value="CAG8692513.1"/>
    <property type="molecule type" value="Genomic_DNA"/>
</dbReference>
<evidence type="ECO:0000313" key="2">
    <source>
        <dbReference type="Proteomes" id="UP000789525"/>
    </source>
</evidence>
<keyword evidence="2" id="KW-1185">Reference proteome</keyword>
<proteinExistence type="predicted"/>
<sequence>REDGESTILADQRPILQCNIPTVQCIQTPYLGKTLFQADVRAKSLVFGVLKDPALRPYLAACPAGRMLLS</sequence>
<accession>A0ACA9P7X3</accession>
<evidence type="ECO:0000313" key="1">
    <source>
        <dbReference type="EMBL" id="CAG8692513.1"/>
    </source>
</evidence>
<name>A0ACA9P7X3_9GLOM</name>
<comment type="caution">
    <text evidence="1">The sequence shown here is derived from an EMBL/GenBank/DDBJ whole genome shotgun (WGS) entry which is preliminary data.</text>
</comment>
<gene>
    <name evidence="1" type="ORF">ACOLOM_LOCUS9885</name>
</gene>
<dbReference type="Proteomes" id="UP000789525">
    <property type="component" value="Unassembled WGS sequence"/>
</dbReference>
<reference evidence="1" key="1">
    <citation type="submission" date="2021-06" db="EMBL/GenBank/DDBJ databases">
        <authorList>
            <person name="Kallberg Y."/>
            <person name="Tangrot J."/>
            <person name="Rosling A."/>
        </authorList>
    </citation>
    <scope>NUCLEOTIDE SEQUENCE</scope>
    <source>
        <strain evidence="1">CL356</strain>
    </source>
</reference>
<feature type="non-terminal residue" evidence="1">
    <location>
        <position position="1"/>
    </location>
</feature>
<organism evidence="1 2">
    <name type="scientific">Acaulospora colombiana</name>
    <dbReference type="NCBI Taxonomy" id="27376"/>
    <lineage>
        <taxon>Eukaryota</taxon>
        <taxon>Fungi</taxon>
        <taxon>Fungi incertae sedis</taxon>
        <taxon>Mucoromycota</taxon>
        <taxon>Glomeromycotina</taxon>
        <taxon>Glomeromycetes</taxon>
        <taxon>Diversisporales</taxon>
        <taxon>Acaulosporaceae</taxon>
        <taxon>Acaulospora</taxon>
    </lineage>
</organism>